<dbReference type="RefSeq" id="WP_136463847.1">
    <property type="nucleotide sequence ID" value="NZ_SRKY01000004.1"/>
</dbReference>
<evidence type="ECO:0000259" key="1">
    <source>
        <dbReference type="Pfam" id="PF04101"/>
    </source>
</evidence>
<dbReference type="Pfam" id="PF04101">
    <property type="entry name" value="Glyco_tran_28_C"/>
    <property type="match status" value="1"/>
</dbReference>
<organism evidence="2 3">
    <name type="scientific">Aliishimia ponticola</name>
    <dbReference type="NCBI Taxonomy" id="2499833"/>
    <lineage>
        <taxon>Bacteria</taxon>
        <taxon>Pseudomonadati</taxon>
        <taxon>Pseudomonadota</taxon>
        <taxon>Alphaproteobacteria</taxon>
        <taxon>Rhodobacterales</taxon>
        <taxon>Paracoccaceae</taxon>
        <taxon>Aliishimia</taxon>
    </lineage>
</organism>
<sequence length="376" mass="40386">MTARVLIVVTHLLGTGHLARALALGRAFSAAGHEAHVISGGFPAPHLNAQYVHLHQLPPLRSDGTDFTRLLGEADVLADDDYLAQRRHALLDLWRTLAPDILITELFPFGRRNLRAEFIELLDAAKNSASSPRVFASIRDVLAPPSKPTKAAFAEDIVRRFYDGVLVHSDRALVPLDESWPVTPELAAVLRYTGFVVPPLPLLTGQAGQGEILVSAGGGAVGGALFSAALTAAQGDERTWRILVGGQQSQDRIARLAAHAPHNVIVEAARPDFREMMQRASASVSMCGYNTAMDLLQTGIPAVITPFDDGGEVEQSLRARALARLDGIELVPSDALNGSALLHALDRAMAAPLRRRAAFRLDGAREAVRICTEALE</sequence>
<reference evidence="2 3" key="1">
    <citation type="submission" date="2019-04" db="EMBL/GenBank/DDBJ databases">
        <title>Shimia ponticola sp. nov., isolated from seawater.</title>
        <authorList>
            <person name="Kim Y.-O."/>
            <person name="Yoon J.-H."/>
        </authorList>
    </citation>
    <scope>NUCLEOTIDE SEQUENCE [LARGE SCALE GENOMIC DNA]</scope>
    <source>
        <strain evidence="2 3">MYP11</strain>
    </source>
</reference>
<dbReference type="PANTHER" id="PTHR21015">
    <property type="entry name" value="UDP-N-ACETYLGLUCOSAMINE--N-ACETYLMURAMYL-(PENTAPEPTIDE) PYROPHOSPHORYL-UNDECAPRENOL N-ACETYLGLUCOSAMINE TRANSFERASE 1"/>
    <property type="match status" value="1"/>
</dbReference>
<dbReference type="EMBL" id="SRKY01000004">
    <property type="protein sequence ID" value="THH35113.1"/>
    <property type="molecule type" value="Genomic_DNA"/>
</dbReference>
<dbReference type="OrthoDB" id="503443at2"/>
<keyword evidence="3" id="KW-1185">Reference proteome</keyword>
<comment type="caution">
    <text evidence="2">The sequence shown here is derived from an EMBL/GenBank/DDBJ whole genome shotgun (WGS) entry which is preliminary data.</text>
</comment>
<evidence type="ECO:0000313" key="2">
    <source>
        <dbReference type="EMBL" id="THH35113.1"/>
    </source>
</evidence>
<proteinExistence type="predicted"/>
<dbReference type="SUPFAM" id="SSF53756">
    <property type="entry name" value="UDP-Glycosyltransferase/glycogen phosphorylase"/>
    <property type="match status" value="1"/>
</dbReference>
<feature type="domain" description="Glycosyl transferase family 28 C-terminal" evidence="1">
    <location>
        <begin position="242"/>
        <end position="354"/>
    </location>
</feature>
<accession>A0A4V3XK07</accession>
<dbReference type="AlphaFoldDB" id="A0A4V3XK07"/>
<name>A0A4V3XK07_9RHOB</name>
<dbReference type="Gene3D" id="3.40.50.2000">
    <property type="entry name" value="Glycogen Phosphorylase B"/>
    <property type="match status" value="1"/>
</dbReference>
<dbReference type="GO" id="GO:0016758">
    <property type="term" value="F:hexosyltransferase activity"/>
    <property type="evidence" value="ECO:0007669"/>
    <property type="project" value="InterPro"/>
</dbReference>
<gene>
    <name evidence="2" type="ORF">E4Z66_14910</name>
</gene>
<protein>
    <submittedName>
        <fullName evidence="2">Glycosyltransferase</fullName>
    </submittedName>
</protein>
<dbReference type="PANTHER" id="PTHR21015:SF22">
    <property type="entry name" value="GLYCOSYLTRANSFERASE"/>
    <property type="match status" value="1"/>
</dbReference>
<evidence type="ECO:0000313" key="3">
    <source>
        <dbReference type="Proteomes" id="UP000306602"/>
    </source>
</evidence>
<dbReference type="Proteomes" id="UP000306602">
    <property type="component" value="Unassembled WGS sequence"/>
</dbReference>
<dbReference type="InterPro" id="IPR007235">
    <property type="entry name" value="Glyco_trans_28_C"/>
</dbReference>
<keyword evidence="2" id="KW-0808">Transferase</keyword>